<dbReference type="InterPro" id="IPR046335">
    <property type="entry name" value="LacI/GalR-like_sensor"/>
</dbReference>
<protein>
    <submittedName>
        <fullName evidence="5">LacI family DNA-binding transcriptional regulator</fullName>
    </submittedName>
</protein>
<dbReference type="Gene3D" id="1.10.260.40">
    <property type="entry name" value="lambda repressor-like DNA-binding domains"/>
    <property type="match status" value="1"/>
</dbReference>
<dbReference type="InterPro" id="IPR000843">
    <property type="entry name" value="HTH_LacI"/>
</dbReference>
<evidence type="ECO:0000313" key="6">
    <source>
        <dbReference type="Proteomes" id="UP001256673"/>
    </source>
</evidence>
<dbReference type="GO" id="GO:0003677">
    <property type="term" value="F:DNA binding"/>
    <property type="evidence" value="ECO:0007669"/>
    <property type="project" value="UniProtKB-KW"/>
</dbReference>
<keyword evidence="6" id="KW-1185">Reference proteome</keyword>
<dbReference type="InterPro" id="IPR028082">
    <property type="entry name" value="Peripla_BP_I"/>
</dbReference>
<dbReference type="SMART" id="SM00354">
    <property type="entry name" value="HTH_LACI"/>
    <property type="match status" value="1"/>
</dbReference>
<name>A0ABU3RTU7_9MICO</name>
<dbReference type="SUPFAM" id="SSF47413">
    <property type="entry name" value="lambda repressor-like DNA-binding domains"/>
    <property type="match status" value="1"/>
</dbReference>
<dbReference type="Gene3D" id="3.40.50.2300">
    <property type="match status" value="2"/>
</dbReference>
<dbReference type="PANTHER" id="PTHR30146:SF153">
    <property type="entry name" value="LACTOSE OPERON REPRESSOR"/>
    <property type="match status" value="1"/>
</dbReference>
<keyword evidence="3" id="KW-0804">Transcription</keyword>
<keyword evidence="2 5" id="KW-0238">DNA-binding</keyword>
<dbReference type="PANTHER" id="PTHR30146">
    <property type="entry name" value="LACI-RELATED TRANSCRIPTIONAL REPRESSOR"/>
    <property type="match status" value="1"/>
</dbReference>
<dbReference type="Proteomes" id="UP001256673">
    <property type="component" value="Unassembled WGS sequence"/>
</dbReference>
<accession>A0ABU3RTU7</accession>
<keyword evidence="1" id="KW-0805">Transcription regulation</keyword>
<feature type="domain" description="HTH lacI-type" evidence="4">
    <location>
        <begin position="2"/>
        <end position="56"/>
    </location>
</feature>
<dbReference type="RefSeq" id="WP_316000962.1">
    <property type="nucleotide sequence ID" value="NZ_JAWDIU010000001.1"/>
</dbReference>
<proteinExistence type="predicted"/>
<dbReference type="Pfam" id="PF00356">
    <property type="entry name" value="LacI"/>
    <property type="match status" value="1"/>
</dbReference>
<evidence type="ECO:0000256" key="1">
    <source>
        <dbReference type="ARBA" id="ARBA00023015"/>
    </source>
</evidence>
<dbReference type="CDD" id="cd01392">
    <property type="entry name" value="HTH_LacI"/>
    <property type="match status" value="1"/>
</dbReference>
<evidence type="ECO:0000313" key="5">
    <source>
        <dbReference type="EMBL" id="MDU0326342.1"/>
    </source>
</evidence>
<dbReference type="EMBL" id="JAWDIU010000001">
    <property type="protein sequence ID" value="MDU0326342.1"/>
    <property type="molecule type" value="Genomic_DNA"/>
</dbReference>
<evidence type="ECO:0000256" key="2">
    <source>
        <dbReference type="ARBA" id="ARBA00023125"/>
    </source>
</evidence>
<organism evidence="5 6">
    <name type="scientific">Microbacterium algihabitans</name>
    <dbReference type="NCBI Taxonomy" id="3075992"/>
    <lineage>
        <taxon>Bacteria</taxon>
        <taxon>Bacillati</taxon>
        <taxon>Actinomycetota</taxon>
        <taxon>Actinomycetes</taxon>
        <taxon>Micrococcales</taxon>
        <taxon>Microbacteriaceae</taxon>
        <taxon>Microbacterium</taxon>
    </lineage>
</organism>
<dbReference type="SUPFAM" id="SSF53822">
    <property type="entry name" value="Periplasmic binding protein-like I"/>
    <property type="match status" value="1"/>
</dbReference>
<dbReference type="InterPro" id="IPR010982">
    <property type="entry name" value="Lambda_DNA-bd_dom_sf"/>
</dbReference>
<evidence type="ECO:0000256" key="3">
    <source>
        <dbReference type="ARBA" id="ARBA00023163"/>
    </source>
</evidence>
<sequence length="338" mass="35757">MAKIDEVARVAGVSISTVSYALSGKRPVSAATRQRIELAVRELGYSPNAGARMLAGSQTNIFALSEPLRADSHAPSHMAFMHAMTVAARRREYDMLLLTDEDASAGMKRVAASGLVDAVLVLDVAPDDPRVAIARASATPTVFVGIPDDHGDLVCVDLDFESAATQAVDRLVDAGHERIGLIGGSRRAYEKSNFPPRVRDTVVTRAAERGATATAVASGEIVTDRALVRQAVRRFVDDGVTGIVLHAPEEVAQVVLVELEALGRRMPDDVSIVSVGSSFDTDSLPTPIDSIPLVPQSSCERAVDLAIELVAGRPVASGLHLISPTYLDRGSVAVRPLP</sequence>
<dbReference type="Pfam" id="PF13377">
    <property type="entry name" value="Peripla_BP_3"/>
    <property type="match status" value="1"/>
</dbReference>
<dbReference type="PROSITE" id="PS50932">
    <property type="entry name" value="HTH_LACI_2"/>
    <property type="match status" value="1"/>
</dbReference>
<evidence type="ECO:0000259" key="4">
    <source>
        <dbReference type="PROSITE" id="PS50932"/>
    </source>
</evidence>
<reference evidence="5 6" key="1">
    <citation type="submission" date="2023-09" db="EMBL/GenBank/DDBJ databases">
        <title>Microbacterium fusihabitans sp. nov., Microbacterium phycihabitans sp. nov., and Microbacterium cervinum sp. nov., isolated from dried seaweeds of beach.</title>
        <authorList>
            <person name="Lee S.D."/>
        </authorList>
    </citation>
    <scope>NUCLEOTIDE SEQUENCE [LARGE SCALE GENOMIC DNA]</scope>
    <source>
        <strain evidence="5 6">KSW2-21</strain>
    </source>
</reference>
<comment type="caution">
    <text evidence="5">The sequence shown here is derived from an EMBL/GenBank/DDBJ whole genome shotgun (WGS) entry which is preliminary data.</text>
</comment>
<gene>
    <name evidence="5" type="ORF">RWH43_06170</name>
</gene>
<dbReference type="PROSITE" id="PS00356">
    <property type="entry name" value="HTH_LACI_1"/>
    <property type="match status" value="1"/>
</dbReference>